<evidence type="ECO:0000259" key="7">
    <source>
        <dbReference type="Pfam" id="PF05140"/>
    </source>
</evidence>
<dbReference type="GO" id="GO:0017004">
    <property type="term" value="P:cytochrome complex assembly"/>
    <property type="evidence" value="ECO:0007669"/>
    <property type="project" value="UniProtKB-KW"/>
</dbReference>
<sequence length="420" mass="47964">MTKMNKPLWESPWAYMESFLISFGLVLIGFLLEFSIPNHPEVKIVYPLNLILGLCFVALVILLYFLLRKIRIIRFLSGIPASIGAVVAFAALVILMGISPQVPMQGKNIITTLKLNDLTSSWSFLLINLYVLLVLGLVILQKLERFKRRNWGFICSHLGLWITIFTVGLGAGDLQRLRMDLHVNKTEWKAYDGEGKYYEMPLAIHLNHFQIDEFHPKLAVVENSSGKLYEASKPSMIMIEKKLQCKLHQWNVEVSEFYASSGRSGDRYYQMFDYGAAPAAFVKVTTSSSDTLSGWISCGSFNHQHESLKLNRDFSLLMTVPEPRKFSSEVTIFTPDGSKVNQTLEVNKSYSVNGWKIYQLSYDEKMGKYSELSIVELVKDPWQIYVYIGVFLMMIGSVYMFWQGSKLRQKATSMVLSEDL</sequence>
<comment type="caution">
    <text evidence="8">The sequence shown here is derived from an EMBL/GenBank/DDBJ whole genome shotgun (WGS) entry which is preliminary data.</text>
</comment>
<dbReference type="OrthoDB" id="596762at2"/>
<feature type="transmembrane region" description="Helical" evidence="6">
    <location>
        <begin position="382"/>
        <end position="402"/>
    </location>
</feature>
<name>A0A434AFX7_9BACT</name>
<comment type="subcellular location">
    <subcellularLocation>
        <location evidence="1">Membrane</location>
        <topology evidence="1">Multi-pass membrane protein</topology>
    </subcellularLocation>
</comment>
<protein>
    <recommendedName>
        <fullName evidence="7">ResB-like domain-containing protein</fullName>
    </recommendedName>
</protein>
<dbReference type="PANTHER" id="PTHR31566:SF5">
    <property type="entry name" value="RESB-LIKE DOMAIN-CONTAINING PROTEIN"/>
    <property type="match status" value="1"/>
</dbReference>
<evidence type="ECO:0000313" key="8">
    <source>
        <dbReference type="EMBL" id="RUT73264.1"/>
    </source>
</evidence>
<evidence type="ECO:0000256" key="2">
    <source>
        <dbReference type="ARBA" id="ARBA00022692"/>
    </source>
</evidence>
<proteinExistence type="predicted"/>
<gene>
    <name evidence="8" type="ORF">DLK05_14390</name>
</gene>
<keyword evidence="5 6" id="KW-0472">Membrane</keyword>
<feature type="transmembrane region" description="Helical" evidence="6">
    <location>
        <begin position="119"/>
        <end position="139"/>
    </location>
</feature>
<keyword evidence="9" id="KW-1185">Reference proteome</keyword>
<dbReference type="EMBL" id="RJJX01000025">
    <property type="protein sequence ID" value="RUT73264.1"/>
    <property type="molecule type" value="Genomic_DNA"/>
</dbReference>
<organism evidence="8 9">
    <name type="scientific">Ancylomarina longa</name>
    <dbReference type="NCBI Taxonomy" id="2487017"/>
    <lineage>
        <taxon>Bacteria</taxon>
        <taxon>Pseudomonadati</taxon>
        <taxon>Bacteroidota</taxon>
        <taxon>Bacteroidia</taxon>
        <taxon>Marinilabiliales</taxon>
        <taxon>Marinifilaceae</taxon>
        <taxon>Ancylomarina</taxon>
    </lineage>
</organism>
<keyword evidence="4 6" id="KW-1133">Transmembrane helix</keyword>
<evidence type="ECO:0000256" key="3">
    <source>
        <dbReference type="ARBA" id="ARBA00022748"/>
    </source>
</evidence>
<accession>A0A434AFX7</accession>
<dbReference type="Pfam" id="PF05140">
    <property type="entry name" value="ResB"/>
    <property type="match status" value="1"/>
</dbReference>
<reference evidence="8 9" key="1">
    <citation type="submission" date="2018-11" db="EMBL/GenBank/DDBJ databases">
        <title>Parancylomarina longa gen. nov., sp. nov., isolated from sediments of southern Okinawa.</title>
        <authorList>
            <person name="Fu T."/>
        </authorList>
    </citation>
    <scope>NUCLEOTIDE SEQUENCE [LARGE SCALE GENOMIC DNA]</scope>
    <source>
        <strain evidence="8 9">T3-2 S1-C</strain>
    </source>
</reference>
<evidence type="ECO:0000313" key="9">
    <source>
        <dbReference type="Proteomes" id="UP000282985"/>
    </source>
</evidence>
<dbReference type="InterPro" id="IPR007816">
    <property type="entry name" value="ResB-like_domain"/>
</dbReference>
<dbReference type="InterPro" id="IPR023494">
    <property type="entry name" value="Cyt_c_bgen_Ccs1/CcsB/ResB"/>
</dbReference>
<evidence type="ECO:0000256" key="5">
    <source>
        <dbReference type="ARBA" id="ARBA00023136"/>
    </source>
</evidence>
<keyword evidence="2 6" id="KW-0812">Transmembrane</keyword>
<dbReference type="PANTHER" id="PTHR31566">
    <property type="entry name" value="CYTOCHROME C BIOGENESIS PROTEIN CCS1, CHLOROPLASTIC"/>
    <property type="match status" value="1"/>
</dbReference>
<feature type="transmembrane region" description="Helical" evidence="6">
    <location>
        <begin position="79"/>
        <end position="99"/>
    </location>
</feature>
<evidence type="ECO:0000256" key="4">
    <source>
        <dbReference type="ARBA" id="ARBA00022989"/>
    </source>
</evidence>
<feature type="transmembrane region" description="Helical" evidence="6">
    <location>
        <begin position="44"/>
        <end position="67"/>
    </location>
</feature>
<evidence type="ECO:0000256" key="1">
    <source>
        <dbReference type="ARBA" id="ARBA00004141"/>
    </source>
</evidence>
<feature type="transmembrane region" description="Helical" evidence="6">
    <location>
        <begin position="12"/>
        <end position="32"/>
    </location>
</feature>
<feature type="domain" description="ResB-like" evidence="7">
    <location>
        <begin position="313"/>
        <end position="365"/>
    </location>
</feature>
<dbReference type="Proteomes" id="UP000282985">
    <property type="component" value="Unassembled WGS sequence"/>
</dbReference>
<dbReference type="AlphaFoldDB" id="A0A434AFX7"/>
<evidence type="ECO:0000256" key="6">
    <source>
        <dbReference type="SAM" id="Phobius"/>
    </source>
</evidence>
<dbReference type="GO" id="GO:0016020">
    <property type="term" value="C:membrane"/>
    <property type="evidence" value="ECO:0007669"/>
    <property type="project" value="UniProtKB-SubCell"/>
</dbReference>
<feature type="transmembrane region" description="Helical" evidence="6">
    <location>
        <begin position="151"/>
        <end position="171"/>
    </location>
</feature>
<keyword evidence="3" id="KW-0201">Cytochrome c-type biogenesis</keyword>